<dbReference type="PANTHER" id="PTHR14097">
    <property type="entry name" value="OXIDOREDUCTASE HTATIP2"/>
    <property type="match status" value="1"/>
</dbReference>
<reference evidence="1" key="1">
    <citation type="submission" date="2018-06" db="EMBL/GenBank/DDBJ databases">
        <authorList>
            <person name="Zhirakovskaya E."/>
        </authorList>
    </citation>
    <scope>NUCLEOTIDE SEQUENCE</scope>
</reference>
<dbReference type="PANTHER" id="PTHR14097:SF7">
    <property type="entry name" value="OXIDOREDUCTASE HTATIP2"/>
    <property type="match status" value="1"/>
</dbReference>
<evidence type="ECO:0000313" key="1">
    <source>
        <dbReference type="EMBL" id="VAW28361.1"/>
    </source>
</evidence>
<dbReference type="Gene3D" id="3.40.50.720">
    <property type="entry name" value="NAD(P)-binding Rossmann-like Domain"/>
    <property type="match status" value="1"/>
</dbReference>
<dbReference type="SUPFAM" id="SSF51735">
    <property type="entry name" value="NAD(P)-binding Rossmann-fold domains"/>
    <property type="match status" value="1"/>
</dbReference>
<organism evidence="1">
    <name type="scientific">hydrothermal vent metagenome</name>
    <dbReference type="NCBI Taxonomy" id="652676"/>
    <lineage>
        <taxon>unclassified sequences</taxon>
        <taxon>metagenomes</taxon>
        <taxon>ecological metagenomes</taxon>
    </lineage>
</organism>
<gene>
    <name evidence="1" type="ORF">MNBD_BACTEROID06-1742</name>
</gene>
<dbReference type="AlphaFoldDB" id="A0A3B0UBI9"/>
<protein>
    <submittedName>
        <fullName evidence="1">Nucleoside-diphosphate-sugar epimerases</fullName>
    </submittedName>
</protein>
<sequence length="84" mass="9246">MSVVLIAGASGLVGSKLLVLLLESDKCQRVISIGRRKLEVIHPKLEQLIVNFEHLDNLDIKPDSIFCCLGTTIKKAGSKEAFRK</sequence>
<accession>A0A3B0UBI9</accession>
<feature type="non-terminal residue" evidence="1">
    <location>
        <position position="84"/>
    </location>
</feature>
<dbReference type="EMBL" id="UOES01000389">
    <property type="protein sequence ID" value="VAW28361.1"/>
    <property type="molecule type" value="Genomic_DNA"/>
</dbReference>
<proteinExistence type="predicted"/>
<dbReference type="InterPro" id="IPR036291">
    <property type="entry name" value="NAD(P)-bd_dom_sf"/>
</dbReference>
<name>A0A3B0UBI9_9ZZZZ</name>